<gene>
    <name evidence="1" type="ORF">L9F63_016902</name>
</gene>
<accession>A0AAD7ZZX7</accession>
<dbReference type="EMBL" id="JASPKZ010004579">
    <property type="protein sequence ID" value="KAJ9589984.1"/>
    <property type="molecule type" value="Genomic_DNA"/>
</dbReference>
<protein>
    <submittedName>
        <fullName evidence="1">Uncharacterized protein</fullName>
    </submittedName>
</protein>
<evidence type="ECO:0000313" key="1">
    <source>
        <dbReference type="EMBL" id="KAJ9589984.1"/>
    </source>
</evidence>
<keyword evidence="2" id="KW-1185">Reference proteome</keyword>
<name>A0AAD7ZZX7_DIPPU</name>
<proteinExistence type="predicted"/>
<dbReference type="AlphaFoldDB" id="A0AAD7ZZX7"/>
<reference evidence="1" key="1">
    <citation type="journal article" date="2023" name="IScience">
        <title>Live-bearing cockroach genome reveals convergent evolutionary mechanisms linked to viviparity in insects and beyond.</title>
        <authorList>
            <person name="Fouks B."/>
            <person name="Harrison M.C."/>
            <person name="Mikhailova A.A."/>
            <person name="Marchal E."/>
            <person name="English S."/>
            <person name="Carruthers M."/>
            <person name="Jennings E.C."/>
            <person name="Chiamaka E.L."/>
            <person name="Frigard R.A."/>
            <person name="Pippel M."/>
            <person name="Attardo G.M."/>
            <person name="Benoit J.B."/>
            <person name="Bornberg-Bauer E."/>
            <person name="Tobe S.S."/>
        </authorList>
    </citation>
    <scope>NUCLEOTIDE SEQUENCE</scope>
    <source>
        <strain evidence="1">Stay&amp;Tobe</strain>
    </source>
</reference>
<dbReference type="Proteomes" id="UP001233999">
    <property type="component" value="Unassembled WGS sequence"/>
</dbReference>
<evidence type="ECO:0000313" key="2">
    <source>
        <dbReference type="Proteomes" id="UP001233999"/>
    </source>
</evidence>
<comment type="caution">
    <text evidence="1">The sequence shown here is derived from an EMBL/GenBank/DDBJ whole genome shotgun (WGS) entry which is preliminary data.</text>
</comment>
<reference evidence="1" key="2">
    <citation type="submission" date="2023-05" db="EMBL/GenBank/DDBJ databases">
        <authorList>
            <person name="Fouks B."/>
        </authorList>
    </citation>
    <scope>NUCLEOTIDE SEQUENCE</scope>
    <source>
        <strain evidence="1">Stay&amp;Tobe</strain>
        <tissue evidence="1">Testes</tissue>
    </source>
</reference>
<organism evidence="1 2">
    <name type="scientific">Diploptera punctata</name>
    <name type="common">Pacific beetle cockroach</name>
    <dbReference type="NCBI Taxonomy" id="6984"/>
    <lineage>
        <taxon>Eukaryota</taxon>
        <taxon>Metazoa</taxon>
        <taxon>Ecdysozoa</taxon>
        <taxon>Arthropoda</taxon>
        <taxon>Hexapoda</taxon>
        <taxon>Insecta</taxon>
        <taxon>Pterygota</taxon>
        <taxon>Neoptera</taxon>
        <taxon>Polyneoptera</taxon>
        <taxon>Dictyoptera</taxon>
        <taxon>Blattodea</taxon>
        <taxon>Blaberoidea</taxon>
        <taxon>Blaberidae</taxon>
        <taxon>Diplopterinae</taxon>
        <taxon>Diploptera</taxon>
    </lineage>
</organism>
<sequence>MGSRTYKMHLRVPVRQNYQAQKFSQLYKRLNLILVPVIILKTFFCGDYEYTKGRTTKVGVKNMEMTFLRQNDNSKRISVFPIISDEDTIMKDQIAKLLPALKEEKGNNLYHEDVL</sequence>